<gene>
    <name evidence="8" type="ORF">HA254_04360</name>
</gene>
<proteinExistence type="predicted"/>
<feature type="compositionally biased region" description="Basic and acidic residues" evidence="6">
    <location>
        <begin position="523"/>
        <end position="548"/>
    </location>
</feature>
<dbReference type="Pfam" id="PF00355">
    <property type="entry name" value="Rieske"/>
    <property type="match status" value="1"/>
</dbReference>
<comment type="caution">
    <text evidence="8">The sequence shown here is derived from an EMBL/GenBank/DDBJ whole genome shotgun (WGS) entry which is preliminary data.</text>
</comment>
<dbReference type="Gene3D" id="3.50.50.60">
    <property type="entry name" value="FAD/NAD(P)-binding domain"/>
    <property type="match status" value="1"/>
</dbReference>
<keyword evidence="5" id="KW-1015">Disulfide bond</keyword>
<evidence type="ECO:0000256" key="1">
    <source>
        <dbReference type="ARBA" id="ARBA00022714"/>
    </source>
</evidence>
<dbReference type="AlphaFoldDB" id="A0A7J4J3S1"/>
<evidence type="ECO:0000313" key="8">
    <source>
        <dbReference type="EMBL" id="HIH09876.1"/>
    </source>
</evidence>
<dbReference type="SUPFAM" id="SSF50022">
    <property type="entry name" value="ISP domain"/>
    <property type="match status" value="1"/>
</dbReference>
<sequence>MAQKTHKRKGHWQSPQIRPDLTSGVSKSYWVDSTKPILFKPLEEDMRFDVAIVGGGISGLTTAYHLVREGKSVAVIEDGFIGSGETGRTTAHISNALDDRYYEIERFFGTQGSHLAAESHTAAINRIESIVNEEKIGCDFERLPGYLFMHPSDEPQWLRKELEATHRAGIPTENVRKAPLDTFNTGPSLMFPMQAQFHPLKYLEGLCGAIIKRGGMIFTQTHAERIGAQGVLSSDGLKIYASNIVVATNVPVNRLFAMHTKQEPYRSYVIAATVPKGSIYRALYWDTGDMDVPSEPYHYVRLQNYKGAKEILMIGGEDHKTGQQDDTGGNFSRLESWARERFPMLGDVEYYWSGQVIEPIDTLAFIGRSPGPEKNMYLVTGDSGNGMTHGTIAGMLITDLIMGRTNRWQALYDPSRRPVAAAKEFVDANVNVAKQYGDWLPRYDADSVDYVGKGDGSIVSDGLRKIAVYRDEDDIVHSFSAVCPHLKCIVRWNHTEKTFDCPCHGSRFSALGKVINGPANSDLHPEPIEERGTSAEGEKEAGDKGMEA</sequence>
<dbReference type="PANTHER" id="PTHR13847:SF281">
    <property type="entry name" value="FAD DEPENDENT OXIDOREDUCTASE DOMAIN-CONTAINING PROTEIN"/>
    <property type="match status" value="1"/>
</dbReference>
<dbReference type="PANTHER" id="PTHR13847">
    <property type="entry name" value="SARCOSINE DEHYDROGENASE-RELATED"/>
    <property type="match status" value="1"/>
</dbReference>
<feature type="region of interest" description="Disordered" evidence="6">
    <location>
        <begin position="1"/>
        <end position="20"/>
    </location>
</feature>
<dbReference type="SUPFAM" id="SSF51971">
    <property type="entry name" value="Nucleotide-binding domain"/>
    <property type="match status" value="1"/>
</dbReference>
<dbReference type="InterPro" id="IPR017941">
    <property type="entry name" value="Rieske_2Fe-2S"/>
</dbReference>
<dbReference type="Gene3D" id="2.102.10.10">
    <property type="entry name" value="Rieske [2Fe-2S] iron-sulphur domain"/>
    <property type="match status" value="1"/>
</dbReference>
<feature type="region of interest" description="Disordered" evidence="6">
    <location>
        <begin position="518"/>
        <end position="548"/>
    </location>
</feature>
<organism evidence="8 9">
    <name type="scientific">Candidatus Iainarchaeum sp</name>
    <dbReference type="NCBI Taxonomy" id="3101447"/>
    <lineage>
        <taxon>Archaea</taxon>
        <taxon>Candidatus Iainarchaeota</taxon>
        <taxon>Candidatus Iainarchaeia</taxon>
        <taxon>Candidatus Iainarchaeales</taxon>
        <taxon>Candidatus Iainarchaeaceae</taxon>
        <taxon>Candidatus Iainarchaeum</taxon>
    </lineage>
</organism>
<accession>A0A7J4J3S1</accession>
<dbReference type="GO" id="GO:0005737">
    <property type="term" value="C:cytoplasm"/>
    <property type="evidence" value="ECO:0007669"/>
    <property type="project" value="TreeGrafter"/>
</dbReference>
<dbReference type="GO" id="GO:0046872">
    <property type="term" value="F:metal ion binding"/>
    <property type="evidence" value="ECO:0007669"/>
    <property type="project" value="UniProtKB-KW"/>
</dbReference>
<evidence type="ECO:0000256" key="2">
    <source>
        <dbReference type="ARBA" id="ARBA00022723"/>
    </source>
</evidence>
<dbReference type="Proteomes" id="UP000565078">
    <property type="component" value="Unassembled WGS sequence"/>
</dbReference>
<dbReference type="GO" id="GO:0016020">
    <property type="term" value="C:membrane"/>
    <property type="evidence" value="ECO:0007669"/>
    <property type="project" value="InterPro"/>
</dbReference>
<dbReference type="GO" id="GO:0051537">
    <property type="term" value="F:2 iron, 2 sulfur cluster binding"/>
    <property type="evidence" value="ECO:0007669"/>
    <property type="project" value="UniProtKB-KW"/>
</dbReference>
<feature type="compositionally biased region" description="Basic residues" evidence="6">
    <location>
        <begin position="1"/>
        <end position="11"/>
    </location>
</feature>
<dbReference type="Gene3D" id="3.30.9.10">
    <property type="entry name" value="D-Amino Acid Oxidase, subunit A, domain 2"/>
    <property type="match status" value="1"/>
</dbReference>
<dbReference type="InterPro" id="IPR005805">
    <property type="entry name" value="Rieske_Fe-S_prot_C"/>
</dbReference>
<dbReference type="InterPro" id="IPR036188">
    <property type="entry name" value="FAD/NAD-bd_sf"/>
</dbReference>
<keyword evidence="1" id="KW-0001">2Fe-2S</keyword>
<dbReference type="PRINTS" id="PR00162">
    <property type="entry name" value="RIESKE"/>
</dbReference>
<dbReference type="InterPro" id="IPR006076">
    <property type="entry name" value="FAD-dep_OxRdtase"/>
</dbReference>
<dbReference type="PROSITE" id="PS51296">
    <property type="entry name" value="RIESKE"/>
    <property type="match status" value="1"/>
</dbReference>
<evidence type="ECO:0000256" key="5">
    <source>
        <dbReference type="ARBA" id="ARBA00023157"/>
    </source>
</evidence>
<keyword evidence="4" id="KW-0411">Iron-sulfur</keyword>
<evidence type="ECO:0000256" key="6">
    <source>
        <dbReference type="SAM" id="MobiDB-lite"/>
    </source>
</evidence>
<evidence type="ECO:0000256" key="3">
    <source>
        <dbReference type="ARBA" id="ARBA00023004"/>
    </source>
</evidence>
<evidence type="ECO:0000259" key="7">
    <source>
        <dbReference type="PROSITE" id="PS51296"/>
    </source>
</evidence>
<dbReference type="Pfam" id="PF01266">
    <property type="entry name" value="DAO"/>
    <property type="match status" value="1"/>
</dbReference>
<dbReference type="EMBL" id="DUGC01000067">
    <property type="protein sequence ID" value="HIH09876.1"/>
    <property type="molecule type" value="Genomic_DNA"/>
</dbReference>
<feature type="domain" description="Rieske" evidence="7">
    <location>
        <begin position="439"/>
        <end position="537"/>
    </location>
</feature>
<protein>
    <submittedName>
        <fullName evidence="8">FAD-dependent oxidoreductase</fullName>
    </submittedName>
</protein>
<keyword evidence="3" id="KW-0408">Iron</keyword>
<evidence type="ECO:0000256" key="4">
    <source>
        <dbReference type="ARBA" id="ARBA00023014"/>
    </source>
</evidence>
<reference evidence="9" key="1">
    <citation type="journal article" date="2020" name="bioRxiv">
        <title>A rank-normalized archaeal taxonomy based on genome phylogeny resolves widespread incomplete and uneven classifications.</title>
        <authorList>
            <person name="Rinke C."/>
            <person name="Chuvochina M."/>
            <person name="Mussig A.J."/>
            <person name="Chaumeil P.-A."/>
            <person name="Waite D.W."/>
            <person name="Whitman W.B."/>
            <person name="Parks D.H."/>
            <person name="Hugenholtz P."/>
        </authorList>
    </citation>
    <scope>NUCLEOTIDE SEQUENCE [LARGE SCALE GENOMIC DNA]</scope>
</reference>
<evidence type="ECO:0000313" key="9">
    <source>
        <dbReference type="Proteomes" id="UP000565078"/>
    </source>
</evidence>
<name>A0A7J4J3S1_9ARCH</name>
<dbReference type="InterPro" id="IPR036922">
    <property type="entry name" value="Rieske_2Fe-2S_sf"/>
</dbReference>
<keyword evidence="2" id="KW-0479">Metal-binding</keyword>